<dbReference type="InterPro" id="IPR020552">
    <property type="entry name" value="Inositol_monoPase_Li-sen"/>
</dbReference>
<dbReference type="GO" id="GO:0007165">
    <property type="term" value="P:signal transduction"/>
    <property type="evidence" value="ECO:0007669"/>
    <property type="project" value="TreeGrafter"/>
</dbReference>
<dbReference type="Gene3D" id="3.30.540.10">
    <property type="entry name" value="Fructose-1,6-Bisphosphatase, subunit A, domain 1"/>
    <property type="match status" value="1"/>
</dbReference>
<dbReference type="FunFam" id="3.30.540.10:FF:000003">
    <property type="entry name" value="Inositol-1-monophosphatase"/>
    <property type="match status" value="1"/>
</dbReference>
<keyword evidence="5 6" id="KW-0460">Magnesium</keyword>
<comment type="pathway">
    <text evidence="2">Polyol metabolism; myo-inositol biosynthesis; myo-inositol from D-glucose 6-phosphate: step 2/2.</text>
</comment>
<comment type="cofactor">
    <cofactor evidence="1 6">
        <name>Mg(2+)</name>
        <dbReference type="ChEBI" id="CHEBI:18420"/>
    </cofactor>
</comment>
<feature type="binding site" evidence="6">
    <location>
        <position position="90"/>
    </location>
    <ligand>
        <name>Mg(2+)</name>
        <dbReference type="ChEBI" id="CHEBI:18420"/>
        <label>2</label>
    </ligand>
</feature>
<evidence type="ECO:0000313" key="8">
    <source>
        <dbReference type="Proteomes" id="UP000298210"/>
    </source>
</evidence>
<feature type="binding site" evidence="6">
    <location>
        <position position="91"/>
    </location>
    <ligand>
        <name>Mg(2+)</name>
        <dbReference type="ChEBI" id="CHEBI:18420"/>
        <label>1</label>
        <note>catalytic</note>
    </ligand>
</feature>
<evidence type="ECO:0000256" key="2">
    <source>
        <dbReference type="ARBA" id="ARBA00005152"/>
    </source>
</evidence>
<name>A0A4Y7WQZ1_9BACI</name>
<comment type="caution">
    <text evidence="7">The sequence shown here is derived from an EMBL/GenBank/DDBJ whole genome shotgun (WGS) entry which is preliminary data.</text>
</comment>
<organism evidence="7 8">
    <name type="scientific">Shouchella lehensis</name>
    <dbReference type="NCBI Taxonomy" id="300825"/>
    <lineage>
        <taxon>Bacteria</taxon>
        <taxon>Bacillati</taxon>
        <taxon>Bacillota</taxon>
        <taxon>Bacilli</taxon>
        <taxon>Bacillales</taxon>
        <taxon>Bacillaceae</taxon>
        <taxon>Shouchella</taxon>
    </lineage>
</organism>
<evidence type="ECO:0000256" key="1">
    <source>
        <dbReference type="ARBA" id="ARBA00001946"/>
    </source>
</evidence>
<accession>A0A4Y7WQZ1</accession>
<evidence type="ECO:0000256" key="6">
    <source>
        <dbReference type="PIRSR" id="PIRSR600760-2"/>
    </source>
</evidence>
<reference evidence="7 8" key="1">
    <citation type="submission" date="2019-03" db="EMBL/GenBank/DDBJ databases">
        <authorList>
            <person name="Liu G."/>
        </authorList>
    </citation>
    <scope>NUCLEOTIDE SEQUENCE [LARGE SCALE GENOMIC DNA]</scope>
    <source>
        <strain evidence="7 8">DSM 19099</strain>
    </source>
</reference>
<dbReference type="GO" id="GO:0046854">
    <property type="term" value="P:phosphatidylinositol phosphate biosynthetic process"/>
    <property type="evidence" value="ECO:0007669"/>
    <property type="project" value="InterPro"/>
</dbReference>
<dbReference type="PROSITE" id="PS00629">
    <property type="entry name" value="IMP_1"/>
    <property type="match status" value="1"/>
</dbReference>
<dbReference type="SUPFAM" id="SSF56655">
    <property type="entry name" value="Carbohydrate phosphatase"/>
    <property type="match status" value="1"/>
</dbReference>
<feature type="binding site" evidence="6">
    <location>
        <position position="70"/>
    </location>
    <ligand>
        <name>Mg(2+)</name>
        <dbReference type="ChEBI" id="CHEBI:18420"/>
        <label>1</label>
        <note>catalytic</note>
    </ligand>
</feature>
<dbReference type="GO" id="GO:0006021">
    <property type="term" value="P:inositol biosynthetic process"/>
    <property type="evidence" value="ECO:0007669"/>
    <property type="project" value="UniProtKB-UniPathway"/>
</dbReference>
<dbReference type="RefSeq" id="WP_134258527.1">
    <property type="nucleotide sequence ID" value="NZ_LDIM01000012.1"/>
</dbReference>
<dbReference type="GO" id="GO:0046872">
    <property type="term" value="F:metal ion binding"/>
    <property type="evidence" value="ECO:0007669"/>
    <property type="project" value="UniProtKB-KW"/>
</dbReference>
<dbReference type="PRINTS" id="PR00378">
    <property type="entry name" value="LIIMPHPHTASE"/>
</dbReference>
<evidence type="ECO:0000313" key="7">
    <source>
        <dbReference type="EMBL" id="TES50821.1"/>
    </source>
</evidence>
<protein>
    <submittedName>
        <fullName evidence="7">Inositol monophosphatase family protein</fullName>
    </submittedName>
</protein>
<dbReference type="InterPro" id="IPR000760">
    <property type="entry name" value="Inositol_monophosphatase-like"/>
</dbReference>
<sequence length="265" mass="29758">MQPTWKEIEQYAKEWVIEAGESIKEALEGSFQIKTKSNPDDLVTDVDKSTEAFLYNQITSTFPDHRFLGEEGVSEGIEDLEGIVWIVDPIDGTMNFVHQKQNFAISIGIYENGVGKIGIVYDVMKGELFHANDEEGLFVNEKKVTKQTERPLHEAILGVNSNWLLEDRPYQPELVQLAQKCRGTRSYGSAALEMAYVAVDRMDAYISFNLSPWDYAGGAVLLEQAGCKATRFTNEDLSFLEKGTVIAAKKQLHEIVVQQLQEGSQ</sequence>
<keyword evidence="4" id="KW-0378">Hydrolase</keyword>
<dbReference type="GO" id="GO:0008934">
    <property type="term" value="F:inositol monophosphate 1-phosphatase activity"/>
    <property type="evidence" value="ECO:0007669"/>
    <property type="project" value="TreeGrafter"/>
</dbReference>
<dbReference type="PRINTS" id="PR00377">
    <property type="entry name" value="IMPHPHTASES"/>
</dbReference>
<evidence type="ECO:0000256" key="5">
    <source>
        <dbReference type="ARBA" id="ARBA00022842"/>
    </source>
</evidence>
<evidence type="ECO:0000256" key="4">
    <source>
        <dbReference type="ARBA" id="ARBA00022801"/>
    </source>
</evidence>
<dbReference type="CDD" id="cd01637">
    <property type="entry name" value="IMPase_like"/>
    <property type="match status" value="1"/>
</dbReference>
<dbReference type="AlphaFoldDB" id="A0A4Y7WQZ1"/>
<evidence type="ECO:0000256" key="3">
    <source>
        <dbReference type="ARBA" id="ARBA00022723"/>
    </source>
</evidence>
<dbReference type="Gene3D" id="3.40.190.80">
    <property type="match status" value="1"/>
</dbReference>
<feature type="binding site" evidence="6">
    <location>
        <position position="214"/>
    </location>
    <ligand>
        <name>Mg(2+)</name>
        <dbReference type="ChEBI" id="CHEBI:18420"/>
        <label>1</label>
        <note>catalytic</note>
    </ligand>
</feature>
<dbReference type="PANTHER" id="PTHR20854:SF4">
    <property type="entry name" value="INOSITOL-1-MONOPHOSPHATASE-RELATED"/>
    <property type="match status" value="1"/>
</dbReference>
<feature type="binding site" evidence="6">
    <location>
        <position position="88"/>
    </location>
    <ligand>
        <name>Mg(2+)</name>
        <dbReference type="ChEBI" id="CHEBI:18420"/>
        <label>1</label>
        <note>catalytic</note>
    </ligand>
</feature>
<proteinExistence type="predicted"/>
<dbReference type="Pfam" id="PF00459">
    <property type="entry name" value="Inositol_P"/>
    <property type="match status" value="1"/>
</dbReference>
<dbReference type="UniPathway" id="UPA00823">
    <property type="reaction ID" value="UER00788"/>
</dbReference>
<dbReference type="InterPro" id="IPR020583">
    <property type="entry name" value="Inositol_monoP_metal-BS"/>
</dbReference>
<keyword evidence="3 6" id="KW-0479">Metal-binding</keyword>
<dbReference type="EMBL" id="SNUX01000001">
    <property type="protein sequence ID" value="TES50821.1"/>
    <property type="molecule type" value="Genomic_DNA"/>
</dbReference>
<dbReference type="PANTHER" id="PTHR20854">
    <property type="entry name" value="INOSITOL MONOPHOSPHATASE"/>
    <property type="match status" value="1"/>
</dbReference>
<dbReference type="Proteomes" id="UP000298210">
    <property type="component" value="Unassembled WGS sequence"/>
</dbReference>
<gene>
    <name evidence="7" type="ORF">E2L03_02490</name>
</gene>